<dbReference type="GeneID" id="28958825"/>
<protein>
    <submittedName>
        <fullName evidence="2">Uncharacterized protein</fullName>
    </submittedName>
</protein>
<organism evidence="2 3">
    <name type="scientific">Fusarium oxysporum f. sp. lycopersici (strain 4287 / CBS 123668 / FGSC 9935 / NRRL 34936)</name>
    <name type="common">Fusarium vascular wilt of tomato</name>
    <dbReference type="NCBI Taxonomy" id="426428"/>
    <lineage>
        <taxon>Eukaryota</taxon>
        <taxon>Fungi</taxon>
        <taxon>Dikarya</taxon>
        <taxon>Ascomycota</taxon>
        <taxon>Pezizomycotina</taxon>
        <taxon>Sordariomycetes</taxon>
        <taxon>Hypocreomycetidae</taxon>
        <taxon>Hypocreales</taxon>
        <taxon>Nectriaceae</taxon>
        <taxon>Fusarium</taxon>
        <taxon>Fusarium oxysporum species complex</taxon>
    </lineage>
</organism>
<gene>
    <name evidence="2" type="ORF">FOXG_18119</name>
</gene>
<dbReference type="Proteomes" id="UP000009097">
    <property type="component" value="Unassembled WGS sequence"/>
</dbReference>
<dbReference type="AlphaFoldDB" id="A0A0J9UAE7"/>
<dbReference type="KEGG" id="fox:FOXG_18119"/>
<feature type="compositionally biased region" description="Basic and acidic residues" evidence="1">
    <location>
        <begin position="1"/>
        <end position="12"/>
    </location>
</feature>
<evidence type="ECO:0000313" key="2">
    <source>
        <dbReference type="EMBL" id="KNA96238.1"/>
    </source>
</evidence>
<feature type="compositionally biased region" description="Polar residues" evidence="1">
    <location>
        <begin position="13"/>
        <end position="33"/>
    </location>
</feature>
<reference evidence="2" key="1">
    <citation type="submission" date="2007-04" db="EMBL/GenBank/DDBJ databases">
        <authorList>
            <consortium name="The Broad Institute Genome Sequencing Platform"/>
            <person name="Birren B."/>
            <person name="Lander E."/>
            <person name="Galagan J."/>
            <person name="Nusbaum C."/>
            <person name="Devon K."/>
            <person name="Ma L.-J."/>
            <person name="Jaffe D."/>
            <person name="Butler J."/>
            <person name="Alvarez P."/>
            <person name="Gnerre S."/>
            <person name="Grabherr M."/>
            <person name="Kleber M."/>
            <person name="Mauceli E."/>
            <person name="Brockman W."/>
            <person name="MacCallum I.A."/>
            <person name="Young S."/>
            <person name="LaButti K."/>
            <person name="DeCaprio D."/>
            <person name="Crawford M."/>
            <person name="Koehrsen M."/>
            <person name="Engels R."/>
            <person name="Montgomery P."/>
            <person name="Pearson M."/>
            <person name="Howarth C."/>
            <person name="Larson L."/>
            <person name="White J."/>
            <person name="O'Leary S."/>
            <person name="Kodira C."/>
            <person name="Zeng Q."/>
            <person name="Yandava C."/>
            <person name="Alvarado L."/>
            <person name="Kistler C."/>
            <person name="Shim W.-B."/>
            <person name="Kang S."/>
            <person name="Woloshuk C."/>
        </authorList>
    </citation>
    <scope>NUCLEOTIDE SEQUENCE</scope>
    <source>
        <strain evidence="2">4287</strain>
    </source>
</reference>
<reference evidence="2" key="2">
    <citation type="journal article" date="2010" name="Nature">
        <title>Comparative genomics reveals mobile pathogenicity chromosomes in Fusarium.</title>
        <authorList>
            <person name="Ma L.J."/>
            <person name="van der Does H.C."/>
            <person name="Borkovich K.A."/>
            <person name="Coleman J.J."/>
            <person name="Daboussi M.J."/>
            <person name="Di Pietro A."/>
            <person name="Dufresne M."/>
            <person name="Freitag M."/>
            <person name="Grabherr M."/>
            <person name="Henrissat B."/>
            <person name="Houterman P.M."/>
            <person name="Kang S."/>
            <person name="Shim W.B."/>
            <person name="Woloshuk C."/>
            <person name="Xie X."/>
            <person name="Xu J.R."/>
            <person name="Antoniw J."/>
            <person name="Baker S.E."/>
            <person name="Bluhm B.H."/>
            <person name="Breakspear A."/>
            <person name="Brown D.W."/>
            <person name="Butchko R.A."/>
            <person name="Chapman S."/>
            <person name="Coulson R."/>
            <person name="Coutinho P.M."/>
            <person name="Danchin E.G."/>
            <person name="Diener A."/>
            <person name="Gale L.R."/>
            <person name="Gardiner D.M."/>
            <person name="Goff S."/>
            <person name="Hammond-Kosack K.E."/>
            <person name="Hilburn K."/>
            <person name="Hua-Van A."/>
            <person name="Jonkers W."/>
            <person name="Kazan K."/>
            <person name="Kodira C.D."/>
            <person name="Koehrsen M."/>
            <person name="Kumar L."/>
            <person name="Lee Y.H."/>
            <person name="Li L."/>
            <person name="Manners J.M."/>
            <person name="Miranda-Saavedra D."/>
            <person name="Mukherjee M."/>
            <person name="Park G."/>
            <person name="Park J."/>
            <person name="Park S.Y."/>
            <person name="Proctor R.H."/>
            <person name="Regev A."/>
            <person name="Ruiz-Roldan M.C."/>
            <person name="Sain D."/>
            <person name="Sakthikumar S."/>
            <person name="Sykes S."/>
            <person name="Schwartz D.C."/>
            <person name="Turgeon B.G."/>
            <person name="Wapinski I."/>
            <person name="Yoder O."/>
            <person name="Young S."/>
            <person name="Zeng Q."/>
            <person name="Zhou S."/>
            <person name="Galagan J."/>
            <person name="Cuomo C.A."/>
            <person name="Kistler H.C."/>
            <person name="Rep M."/>
        </authorList>
    </citation>
    <scope>NUCLEOTIDE SEQUENCE [LARGE SCALE GENOMIC DNA]</scope>
    <source>
        <strain evidence="2">4287</strain>
    </source>
</reference>
<name>A0A0J9UAE7_FUSO4</name>
<evidence type="ECO:0000256" key="1">
    <source>
        <dbReference type="SAM" id="MobiDB-lite"/>
    </source>
</evidence>
<dbReference type="VEuPathDB" id="FungiDB:FOXG_18119"/>
<feature type="region of interest" description="Disordered" evidence="1">
    <location>
        <begin position="1"/>
        <end position="33"/>
    </location>
</feature>
<evidence type="ECO:0000313" key="3">
    <source>
        <dbReference type="Proteomes" id="UP000009097"/>
    </source>
</evidence>
<sequence>MMELWGTKDHQLNQKLMSSQDQNSCTGLSVHTS</sequence>
<dbReference type="RefSeq" id="XP_018234284.1">
    <property type="nucleotide sequence ID" value="XM_018398166.1"/>
</dbReference>
<dbReference type="EMBL" id="DS231697">
    <property type="protein sequence ID" value="KNA96238.1"/>
    <property type="molecule type" value="Genomic_DNA"/>
</dbReference>
<accession>A0A0J9UAE7</accession>
<proteinExistence type="predicted"/>